<evidence type="ECO:0000313" key="1">
    <source>
        <dbReference type="EMBL" id="ANA08034.1"/>
    </source>
</evidence>
<dbReference type="AlphaFoldDB" id="A0A166H2M1"/>
<reference evidence="1" key="1">
    <citation type="submission" date="2015-07" db="EMBL/GenBank/DDBJ databases">
        <title>Exploring the genomic information of specific uncultured soil bacteria through a new metagenomic library-based strategy.</title>
        <authorList>
            <person name="Liu Y."/>
            <person name="Zhang R."/>
        </authorList>
    </citation>
    <scope>NUCLEOTIDE SEQUENCE</scope>
</reference>
<organism evidence="1">
    <name type="scientific">uncultured bacterium 5G4</name>
    <dbReference type="NCBI Taxonomy" id="1701326"/>
    <lineage>
        <taxon>Bacteria</taxon>
        <taxon>environmental samples</taxon>
    </lineage>
</organism>
<protein>
    <submittedName>
        <fullName evidence="1">Uncharacterized protein</fullName>
    </submittedName>
</protein>
<dbReference type="EMBL" id="KT342856">
    <property type="protein sequence ID" value="ANA08034.1"/>
    <property type="molecule type" value="Genomic_DNA"/>
</dbReference>
<gene>
    <name evidence="1" type="ORF">5G4_005</name>
</gene>
<proteinExistence type="predicted"/>
<sequence length="47" mass="5278">MRSRFSTSRTRPGRVTMTQVLADLLGLNPKGRPIHIAPVLQKDVCYP</sequence>
<accession>A0A166H2M1</accession>
<name>A0A166H2M1_9BACT</name>